<comment type="caution">
    <text evidence="11">The sequence shown here is derived from an EMBL/GenBank/DDBJ whole genome shotgun (WGS) entry which is preliminary data.</text>
</comment>
<keyword evidence="12" id="KW-1185">Reference proteome</keyword>
<dbReference type="EMBL" id="JALLBG020000148">
    <property type="protein sequence ID" value="KAL3761622.1"/>
    <property type="molecule type" value="Genomic_DNA"/>
</dbReference>
<sequence>MSSPGPTLAALTVSFRRNRGMRIKGIRCLTSVFSSTADSTSSTFPPVNSENASLHRRTEILRNNSKLSLAPMMEYTDRHFRHLVRLISHKTLLYTEMVAANAIAHERDRAFGGASNHFYSSEDDSLMNLEYFDPSYLLRFLGQGNNPEGPSVLQMGGSDPHQLFLAGKTVYELNQIMQQTTMHPHVTNNPHPIYCDYTAINLNCGCPSPKVAGKGCFGAALMQDPNLVRQLTTSLHEGSMGTLPVTVKCRIGTDEGYTFNQRDYLSSINEEKEYQSLKQFVETVASDGIVTDFQIHARIAVLNKNYSPADNRKVPPLRYDHVRRLATEFPELNISLNGGIETLSGVKTQLNLCDSLDGVMVGRGFVANPWSFAMADEVLYLDGNNDDEGQSTRPQNRLELLEQYGKHADYEEEQYDPAKIRRFVTKAITQLFAGEHNGKRFRIALDEINRTSHKAEARQTQPALSELILNAATTHLSEEVLYRSPKESYEKMLYDDEQAERKRNGMSAVILDVDGKHESASLVQEWQSSRKETERIERESRDSVLDTYN</sequence>
<evidence type="ECO:0000256" key="9">
    <source>
        <dbReference type="SAM" id="MobiDB-lite"/>
    </source>
</evidence>
<feature type="domain" description="DUS-like FMN-binding" evidence="10">
    <location>
        <begin position="69"/>
        <end position="172"/>
    </location>
</feature>
<organism evidence="11 12">
    <name type="scientific">Discostella pseudostelligera</name>
    <dbReference type="NCBI Taxonomy" id="259834"/>
    <lineage>
        <taxon>Eukaryota</taxon>
        <taxon>Sar</taxon>
        <taxon>Stramenopiles</taxon>
        <taxon>Ochrophyta</taxon>
        <taxon>Bacillariophyta</taxon>
        <taxon>Coscinodiscophyceae</taxon>
        <taxon>Thalassiosirophycidae</taxon>
        <taxon>Stephanodiscales</taxon>
        <taxon>Stephanodiscaceae</taxon>
        <taxon>Discostella</taxon>
    </lineage>
</organism>
<comment type="cofactor">
    <cofactor evidence="1">
        <name>FMN</name>
        <dbReference type="ChEBI" id="CHEBI:58210"/>
    </cofactor>
</comment>
<dbReference type="InterPro" id="IPR013785">
    <property type="entry name" value="Aldolase_TIM"/>
</dbReference>
<dbReference type="PROSITE" id="PS01136">
    <property type="entry name" value="UPF0034"/>
    <property type="match status" value="1"/>
</dbReference>
<dbReference type="PANTHER" id="PTHR42907:SF1">
    <property type="entry name" value="FMN-LINKED OXIDOREDUCTASES SUPERFAMILY PROTEIN"/>
    <property type="match status" value="1"/>
</dbReference>
<evidence type="ECO:0000313" key="12">
    <source>
        <dbReference type="Proteomes" id="UP001530293"/>
    </source>
</evidence>
<name>A0ABD3MDE4_9STRA</name>
<evidence type="ECO:0000256" key="7">
    <source>
        <dbReference type="ARBA" id="ARBA00022884"/>
    </source>
</evidence>
<keyword evidence="4" id="KW-0288">FMN</keyword>
<evidence type="ECO:0000256" key="8">
    <source>
        <dbReference type="ARBA" id="ARBA00023002"/>
    </source>
</evidence>
<dbReference type="AlphaFoldDB" id="A0ABD3MDE4"/>
<dbReference type="CDD" id="cd02801">
    <property type="entry name" value="DUS_like_FMN"/>
    <property type="match status" value="1"/>
</dbReference>
<dbReference type="GO" id="GO:0016491">
    <property type="term" value="F:oxidoreductase activity"/>
    <property type="evidence" value="ECO:0007669"/>
    <property type="project" value="UniProtKB-KW"/>
</dbReference>
<keyword evidence="6" id="KW-0521">NADP</keyword>
<evidence type="ECO:0000259" key="10">
    <source>
        <dbReference type="Pfam" id="PF01207"/>
    </source>
</evidence>
<feature type="domain" description="DUS-like FMN-binding" evidence="10">
    <location>
        <begin position="196"/>
        <end position="459"/>
    </location>
</feature>
<dbReference type="InterPro" id="IPR035587">
    <property type="entry name" value="DUS-like_FMN-bd"/>
</dbReference>
<accession>A0ABD3MDE4</accession>
<dbReference type="InterPro" id="IPR018517">
    <property type="entry name" value="tRNA_hU_synthase_CS"/>
</dbReference>
<gene>
    <name evidence="11" type="ORF">ACHAWU_000109</name>
</gene>
<feature type="compositionally biased region" description="Basic and acidic residues" evidence="9">
    <location>
        <begin position="528"/>
        <end position="549"/>
    </location>
</feature>
<dbReference type="InterPro" id="IPR004653">
    <property type="entry name" value="DusA"/>
</dbReference>
<keyword evidence="3" id="KW-0285">Flavoprotein</keyword>
<evidence type="ECO:0000256" key="5">
    <source>
        <dbReference type="ARBA" id="ARBA00022694"/>
    </source>
</evidence>
<dbReference type="GO" id="GO:0000049">
    <property type="term" value="F:tRNA binding"/>
    <property type="evidence" value="ECO:0007669"/>
    <property type="project" value="UniProtKB-KW"/>
</dbReference>
<keyword evidence="7" id="KW-0694">RNA-binding</keyword>
<dbReference type="PANTHER" id="PTHR42907">
    <property type="entry name" value="FMN-LINKED OXIDOREDUCTASES SUPERFAMILY PROTEIN"/>
    <property type="match status" value="1"/>
</dbReference>
<evidence type="ECO:0000313" key="11">
    <source>
        <dbReference type="EMBL" id="KAL3761622.1"/>
    </source>
</evidence>
<feature type="region of interest" description="Disordered" evidence="9">
    <location>
        <begin position="524"/>
        <end position="549"/>
    </location>
</feature>
<evidence type="ECO:0000256" key="6">
    <source>
        <dbReference type="ARBA" id="ARBA00022857"/>
    </source>
</evidence>
<evidence type="ECO:0000256" key="4">
    <source>
        <dbReference type="ARBA" id="ARBA00022643"/>
    </source>
</evidence>
<dbReference type="SUPFAM" id="SSF51395">
    <property type="entry name" value="FMN-linked oxidoreductases"/>
    <property type="match status" value="1"/>
</dbReference>
<keyword evidence="8" id="KW-0560">Oxidoreductase</keyword>
<dbReference type="Gene3D" id="3.20.20.70">
    <property type="entry name" value="Aldolase class I"/>
    <property type="match status" value="1"/>
</dbReference>
<evidence type="ECO:0000256" key="1">
    <source>
        <dbReference type="ARBA" id="ARBA00001917"/>
    </source>
</evidence>
<keyword evidence="2" id="KW-0820">tRNA-binding</keyword>
<evidence type="ECO:0000256" key="3">
    <source>
        <dbReference type="ARBA" id="ARBA00022630"/>
    </source>
</evidence>
<dbReference type="Proteomes" id="UP001530293">
    <property type="component" value="Unassembled WGS sequence"/>
</dbReference>
<reference evidence="11 12" key="1">
    <citation type="submission" date="2024-10" db="EMBL/GenBank/DDBJ databases">
        <title>Updated reference genomes for cyclostephanoid diatoms.</title>
        <authorList>
            <person name="Roberts W.R."/>
            <person name="Alverson A.J."/>
        </authorList>
    </citation>
    <scope>NUCLEOTIDE SEQUENCE [LARGE SCALE GENOMIC DNA]</scope>
    <source>
        <strain evidence="11 12">AJA232-27</strain>
    </source>
</reference>
<protein>
    <recommendedName>
        <fullName evidence="10">DUS-like FMN-binding domain-containing protein</fullName>
    </recommendedName>
</protein>
<dbReference type="Pfam" id="PF01207">
    <property type="entry name" value="Dus"/>
    <property type="match status" value="2"/>
</dbReference>
<evidence type="ECO:0000256" key="2">
    <source>
        <dbReference type="ARBA" id="ARBA00022555"/>
    </source>
</evidence>
<proteinExistence type="predicted"/>
<dbReference type="GO" id="GO:0002943">
    <property type="term" value="P:tRNA dihydrouridine synthesis"/>
    <property type="evidence" value="ECO:0007669"/>
    <property type="project" value="UniProtKB-ARBA"/>
</dbReference>
<keyword evidence="5" id="KW-0819">tRNA processing</keyword>